<protein>
    <submittedName>
        <fullName evidence="10">Membrane protein containing DUF421</fullName>
    </submittedName>
</protein>
<dbReference type="InterPro" id="IPR048454">
    <property type="entry name" value="YetF_N"/>
</dbReference>
<evidence type="ECO:0000256" key="6">
    <source>
        <dbReference type="ARBA" id="ARBA00023136"/>
    </source>
</evidence>
<keyword evidence="5 7" id="KW-1133">Transmembrane helix</keyword>
<evidence type="ECO:0000256" key="4">
    <source>
        <dbReference type="ARBA" id="ARBA00022692"/>
    </source>
</evidence>
<evidence type="ECO:0000256" key="1">
    <source>
        <dbReference type="ARBA" id="ARBA00004651"/>
    </source>
</evidence>
<dbReference type="EMBL" id="AJWZ01004730">
    <property type="protein sequence ID" value="EKC64577.1"/>
    <property type="molecule type" value="Genomic_DNA"/>
</dbReference>
<evidence type="ECO:0000256" key="7">
    <source>
        <dbReference type="SAM" id="Phobius"/>
    </source>
</evidence>
<evidence type="ECO:0000313" key="10">
    <source>
        <dbReference type="EMBL" id="EKC64577.1"/>
    </source>
</evidence>
<comment type="similarity">
    <text evidence="2">Belongs to the UPF0702 family.</text>
</comment>
<sequence>MKIDVIEGLNVIPRCLGSVVFLFLITRIMGKKQVSQFSLFDYVIGISIGNFTAEMTLNTDVQYINGMMAITTFGILSYIVSKAVNKSIRIRRFIIGTPTVLLDDGKVIEKGLQRVNIDINDLLEQARINGYFDISEVAYAIMEANGNISFLPKGEFKNPTKHDLKLDSQKSYLSANIIVNGEYMEEAIKKSKITKKELIKQLKKMHLDSPDSILLATVTDKDLQFYFKDVEPKNYSLLE</sequence>
<evidence type="ECO:0000256" key="2">
    <source>
        <dbReference type="ARBA" id="ARBA00006448"/>
    </source>
</evidence>
<evidence type="ECO:0000256" key="5">
    <source>
        <dbReference type="ARBA" id="ARBA00022989"/>
    </source>
</evidence>
<dbReference type="Gene3D" id="3.30.240.20">
    <property type="entry name" value="bsu07140 like domains"/>
    <property type="match status" value="2"/>
</dbReference>
<keyword evidence="3" id="KW-1003">Cell membrane</keyword>
<name>K1SVM6_9ZZZZ</name>
<reference evidence="10" key="1">
    <citation type="journal article" date="2013" name="Environ. Microbiol.">
        <title>Microbiota from the distal guts of lean and obese adolescents exhibit partial functional redundancy besides clear differences in community structure.</title>
        <authorList>
            <person name="Ferrer M."/>
            <person name="Ruiz A."/>
            <person name="Lanza F."/>
            <person name="Haange S.B."/>
            <person name="Oberbach A."/>
            <person name="Till H."/>
            <person name="Bargiela R."/>
            <person name="Campoy C."/>
            <person name="Segura M.T."/>
            <person name="Richter M."/>
            <person name="von Bergen M."/>
            <person name="Seifert J."/>
            <person name="Suarez A."/>
        </authorList>
    </citation>
    <scope>NUCLEOTIDE SEQUENCE</scope>
</reference>
<gene>
    <name evidence="10" type="ORF">OBE_06861</name>
</gene>
<organism evidence="10">
    <name type="scientific">human gut metagenome</name>
    <dbReference type="NCBI Taxonomy" id="408170"/>
    <lineage>
        <taxon>unclassified sequences</taxon>
        <taxon>metagenomes</taxon>
        <taxon>organismal metagenomes</taxon>
    </lineage>
</organism>
<accession>K1SVM6</accession>
<evidence type="ECO:0000259" key="9">
    <source>
        <dbReference type="Pfam" id="PF20730"/>
    </source>
</evidence>
<comment type="caution">
    <text evidence="10">The sequence shown here is derived from an EMBL/GenBank/DDBJ whole genome shotgun (WGS) entry which is preliminary data.</text>
</comment>
<dbReference type="Pfam" id="PF04239">
    <property type="entry name" value="DUF421"/>
    <property type="match status" value="1"/>
</dbReference>
<keyword evidence="4 7" id="KW-0812">Transmembrane</keyword>
<dbReference type="InterPro" id="IPR007353">
    <property type="entry name" value="DUF421"/>
</dbReference>
<dbReference type="PANTHER" id="PTHR34582:SF6">
    <property type="entry name" value="UPF0702 TRANSMEMBRANE PROTEIN YCAP"/>
    <property type="match status" value="1"/>
</dbReference>
<dbReference type="InterPro" id="IPR023090">
    <property type="entry name" value="UPF0702_alpha/beta_dom_sf"/>
</dbReference>
<feature type="domain" description="YetF C-terminal" evidence="8">
    <location>
        <begin position="86"/>
        <end position="218"/>
    </location>
</feature>
<comment type="subcellular location">
    <subcellularLocation>
        <location evidence="1">Cell membrane</location>
        <topology evidence="1">Multi-pass membrane protein</topology>
    </subcellularLocation>
</comment>
<keyword evidence="6 7" id="KW-0472">Membrane</keyword>
<evidence type="ECO:0000256" key="3">
    <source>
        <dbReference type="ARBA" id="ARBA00022475"/>
    </source>
</evidence>
<evidence type="ECO:0000259" key="8">
    <source>
        <dbReference type="Pfam" id="PF04239"/>
    </source>
</evidence>
<feature type="transmembrane region" description="Helical" evidence="7">
    <location>
        <begin position="63"/>
        <end position="81"/>
    </location>
</feature>
<dbReference type="PANTHER" id="PTHR34582">
    <property type="entry name" value="UPF0702 TRANSMEMBRANE PROTEIN YCAP"/>
    <property type="match status" value="1"/>
</dbReference>
<feature type="domain" description="YetF-like N-terminal transmembrane" evidence="9">
    <location>
        <begin position="14"/>
        <end position="80"/>
    </location>
</feature>
<dbReference type="AlphaFoldDB" id="K1SVM6"/>
<dbReference type="GO" id="GO:0005886">
    <property type="term" value="C:plasma membrane"/>
    <property type="evidence" value="ECO:0007669"/>
    <property type="project" value="UniProtKB-SubCell"/>
</dbReference>
<feature type="transmembrane region" description="Helical" evidence="7">
    <location>
        <begin position="6"/>
        <end position="25"/>
    </location>
</feature>
<dbReference type="Pfam" id="PF20730">
    <property type="entry name" value="YetF_N"/>
    <property type="match status" value="1"/>
</dbReference>
<proteinExistence type="inferred from homology"/>